<proteinExistence type="predicted"/>
<accession>A0ABP7GZL9</accession>
<protein>
    <submittedName>
        <fullName evidence="1">Uncharacterized protein</fullName>
    </submittedName>
</protein>
<evidence type="ECO:0000313" key="1">
    <source>
        <dbReference type="EMBL" id="GAA3778667.1"/>
    </source>
</evidence>
<sequence>MLNVNKILKLLKKTQQLLIVKQKQHNIKSFYKPHTIQTSNISLFKQIKKVD</sequence>
<dbReference type="Proteomes" id="UP001501456">
    <property type="component" value="Unassembled WGS sequence"/>
</dbReference>
<gene>
    <name evidence="1" type="ORF">GCM10022271_08700</name>
</gene>
<keyword evidence="2" id="KW-1185">Reference proteome</keyword>
<organism evidence="1 2">
    <name type="scientific">Corallibacter vietnamensis</name>
    <dbReference type="NCBI Taxonomy" id="904130"/>
    <lineage>
        <taxon>Bacteria</taxon>
        <taxon>Pseudomonadati</taxon>
        <taxon>Bacteroidota</taxon>
        <taxon>Flavobacteriia</taxon>
        <taxon>Flavobacteriales</taxon>
        <taxon>Flavobacteriaceae</taxon>
        <taxon>Corallibacter</taxon>
    </lineage>
</organism>
<dbReference type="EMBL" id="BAABBI010000001">
    <property type="protein sequence ID" value="GAA3778667.1"/>
    <property type="molecule type" value="Genomic_DNA"/>
</dbReference>
<name>A0ABP7GZL9_9FLAO</name>
<evidence type="ECO:0000313" key="2">
    <source>
        <dbReference type="Proteomes" id="UP001501456"/>
    </source>
</evidence>
<reference evidence="2" key="1">
    <citation type="journal article" date="2019" name="Int. J. Syst. Evol. Microbiol.">
        <title>The Global Catalogue of Microorganisms (GCM) 10K type strain sequencing project: providing services to taxonomists for standard genome sequencing and annotation.</title>
        <authorList>
            <consortium name="The Broad Institute Genomics Platform"/>
            <consortium name="The Broad Institute Genome Sequencing Center for Infectious Disease"/>
            <person name="Wu L."/>
            <person name="Ma J."/>
        </authorList>
    </citation>
    <scope>NUCLEOTIDE SEQUENCE [LARGE SCALE GENOMIC DNA]</scope>
    <source>
        <strain evidence="2">JCM 17525</strain>
    </source>
</reference>
<comment type="caution">
    <text evidence="1">The sequence shown here is derived from an EMBL/GenBank/DDBJ whole genome shotgun (WGS) entry which is preliminary data.</text>
</comment>